<keyword evidence="4 5" id="KW-0472">Membrane</keyword>
<evidence type="ECO:0000313" key="7">
    <source>
        <dbReference type="Proteomes" id="UP000073492"/>
    </source>
</evidence>
<keyword evidence="3 5" id="KW-1133">Transmembrane helix</keyword>
<comment type="caution">
    <text evidence="6">The sequence shown here is derived from an EMBL/GenBank/DDBJ whole genome shotgun (WGS) entry which is preliminary data.</text>
</comment>
<dbReference type="Proteomes" id="UP000073492">
    <property type="component" value="Unassembled WGS sequence"/>
</dbReference>
<dbReference type="STRING" id="113226.A0A139IE84"/>
<comment type="subcellular location">
    <subcellularLocation>
        <location evidence="1">Membrane</location>
        <topology evidence="1">Multi-pass membrane protein</topology>
    </subcellularLocation>
</comment>
<gene>
    <name evidence="6" type="ORF">AC579_4921</name>
</gene>
<evidence type="ECO:0000256" key="2">
    <source>
        <dbReference type="ARBA" id="ARBA00022692"/>
    </source>
</evidence>
<evidence type="ECO:0000256" key="5">
    <source>
        <dbReference type="SAM" id="Phobius"/>
    </source>
</evidence>
<evidence type="ECO:0000256" key="4">
    <source>
        <dbReference type="ARBA" id="ARBA00023136"/>
    </source>
</evidence>
<evidence type="ECO:0000256" key="1">
    <source>
        <dbReference type="ARBA" id="ARBA00004141"/>
    </source>
</evidence>
<sequence length="129" mass="14519">MSERAGPAFTSSGPIIAASVQKNEKDSLDYLYEDVTKFLSASRMIGPLRREVQNRAVPIFTSVTVIFMPVSVVTSYFRMNLVDIRDSTWTQRELWYSFGSAAIAIATIVGLGSILYTFLWPANYLHEQQ</sequence>
<dbReference type="InterPro" id="IPR002523">
    <property type="entry name" value="MgTranspt_CorA/ZnTranspt_ZntB"/>
</dbReference>
<name>A0A139IE84_9PEZI</name>
<organism evidence="6 7">
    <name type="scientific">Pseudocercospora musae</name>
    <dbReference type="NCBI Taxonomy" id="113226"/>
    <lineage>
        <taxon>Eukaryota</taxon>
        <taxon>Fungi</taxon>
        <taxon>Dikarya</taxon>
        <taxon>Ascomycota</taxon>
        <taxon>Pezizomycotina</taxon>
        <taxon>Dothideomycetes</taxon>
        <taxon>Dothideomycetidae</taxon>
        <taxon>Mycosphaerellales</taxon>
        <taxon>Mycosphaerellaceae</taxon>
        <taxon>Pseudocercospora</taxon>
    </lineage>
</organism>
<dbReference type="AlphaFoldDB" id="A0A139IE84"/>
<keyword evidence="2 5" id="KW-0812">Transmembrane</keyword>
<dbReference type="EMBL" id="LFZO01000130">
    <property type="protein sequence ID" value="KXT13073.1"/>
    <property type="molecule type" value="Genomic_DNA"/>
</dbReference>
<dbReference type="Gene3D" id="1.20.58.340">
    <property type="entry name" value="Magnesium transport protein CorA, transmembrane region"/>
    <property type="match status" value="1"/>
</dbReference>
<reference evidence="6 7" key="1">
    <citation type="submission" date="2015-07" db="EMBL/GenBank/DDBJ databases">
        <title>Comparative genomics of the Sigatoka disease complex on banana suggests a link between parallel evolutionary changes in Pseudocercospora fijiensis and Pseudocercospora eumusae and increased virulence on the banana host.</title>
        <authorList>
            <person name="Chang T.-C."/>
            <person name="Salvucci A."/>
            <person name="Crous P.W."/>
            <person name="Stergiopoulos I."/>
        </authorList>
    </citation>
    <scope>NUCLEOTIDE SEQUENCE [LARGE SCALE GENOMIC DNA]</scope>
    <source>
        <strain evidence="6 7">CBS 116634</strain>
    </source>
</reference>
<feature type="transmembrane region" description="Helical" evidence="5">
    <location>
        <begin position="56"/>
        <end position="77"/>
    </location>
</feature>
<dbReference type="OrthoDB" id="5430750at2759"/>
<proteinExistence type="predicted"/>
<keyword evidence="7" id="KW-1185">Reference proteome</keyword>
<evidence type="ECO:0000256" key="3">
    <source>
        <dbReference type="ARBA" id="ARBA00022989"/>
    </source>
</evidence>
<accession>A0A139IE84</accession>
<dbReference type="GO" id="GO:0046873">
    <property type="term" value="F:metal ion transmembrane transporter activity"/>
    <property type="evidence" value="ECO:0007669"/>
    <property type="project" value="InterPro"/>
</dbReference>
<evidence type="ECO:0000313" key="6">
    <source>
        <dbReference type="EMBL" id="KXT13073.1"/>
    </source>
</evidence>
<dbReference type="SUPFAM" id="SSF144083">
    <property type="entry name" value="Magnesium transport protein CorA, transmembrane region"/>
    <property type="match status" value="1"/>
</dbReference>
<protein>
    <submittedName>
        <fullName evidence="6">Uncharacterized protein</fullName>
    </submittedName>
</protein>
<feature type="transmembrane region" description="Helical" evidence="5">
    <location>
        <begin position="97"/>
        <end position="119"/>
    </location>
</feature>
<dbReference type="Pfam" id="PF01544">
    <property type="entry name" value="CorA"/>
    <property type="match status" value="1"/>
</dbReference>
<dbReference type="InterPro" id="IPR045863">
    <property type="entry name" value="CorA_TM1_TM2"/>
</dbReference>
<dbReference type="GO" id="GO:0016020">
    <property type="term" value="C:membrane"/>
    <property type="evidence" value="ECO:0007669"/>
    <property type="project" value="UniProtKB-SubCell"/>
</dbReference>